<evidence type="ECO:0000259" key="4">
    <source>
        <dbReference type="PROSITE" id="PS01124"/>
    </source>
</evidence>
<evidence type="ECO:0000256" key="2">
    <source>
        <dbReference type="ARBA" id="ARBA00023125"/>
    </source>
</evidence>
<keyword evidence="1" id="KW-0805">Transcription regulation</keyword>
<organism evidence="5 6">
    <name type="scientific">Dinghuibacter silviterrae</name>
    <dbReference type="NCBI Taxonomy" id="1539049"/>
    <lineage>
        <taxon>Bacteria</taxon>
        <taxon>Pseudomonadati</taxon>
        <taxon>Bacteroidota</taxon>
        <taxon>Chitinophagia</taxon>
        <taxon>Chitinophagales</taxon>
        <taxon>Chitinophagaceae</taxon>
        <taxon>Dinghuibacter</taxon>
    </lineage>
</organism>
<dbReference type="PROSITE" id="PS00041">
    <property type="entry name" value="HTH_ARAC_FAMILY_1"/>
    <property type="match status" value="1"/>
</dbReference>
<accession>A0A4R8DGR0</accession>
<dbReference type="Proteomes" id="UP000294498">
    <property type="component" value="Unassembled WGS sequence"/>
</dbReference>
<dbReference type="InterPro" id="IPR018060">
    <property type="entry name" value="HTH_AraC"/>
</dbReference>
<evidence type="ECO:0000313" key="5">
    <source>
        <dbReference type="EMBL" id="TDW96869.1"/>
    </source>
</evidence>
<dbReference type="InterPro" id="IPR018062">
    <property type="entry name" value="HTH_AraC-typ_CS"/>
</dbReference>
<dbReference type="InterPro" id="IPR009057">
    <property type="entry name" value="Homeodomain-like_sf"/>
</dbReference>
<dbReference type="PROSITE" id="PS01124">
    <property type="entry name" value="HTH_ARAC_FAMILY_2"/>
    <property type="match status" value="1"/>
</dbReference>
<dbReference type="GO" id="GO:0003700">
    <property type="term" value="F:DNA-binding transcription factor activity"/>
    <property type="evidence" value="ECO:0007669"/>
    <property type="project" value="InterPro"/>
</dbReference>
<dbReference type="SUPFAM" id="SSF46689">
    <property type="entry name" value="Homeodomain-like"/>
    <property type="match status" value="2"/>
</dbReference>
<keyword evidence="2" id="KW-0238">DNA-binding</keyword>
<dbReference type="Pfam" id="PF02311">
    <property type="entry name" value="AraC_binding"/>
    <property type="match status" value="1"/>
</dbReference>
<evidence type="ECO:0000256" key="1">
    <source>
        <dbReference type="ARBA" id="ARBA00023015"/>
    </source>
</evidence>
<dbReference type="SMART" id="SM00342">
    <property type="entry name" value="HTH_ARAC"/>
    <property type="match status" value="1"/>
</dbReference>
<protein>
    <submittedName>
        <fullName evidence="5">AraC family transcriptional regulator</fullName>
    </submittedName>
</protein>
<evidence type="ECO:0000313" key="6">
    <source>
        <dbReference type="Proteomes" id="UP000294498"/>
    </source>
</evidence>
<keyword evidence="3" id="KW-0804">Transcription</keyword>
<reference evidence="5 6" key="1">
    <citation type="submission" date="2019-03" db="EMBL/GenBank/DDBJ databases">
        <title>Genomic Encyclopedia of Type Strains, Phase IV (KMG-IV): sequencing the most valuable type-strain genomes for metagenomic binning, comparative biology and taxonomic classification.</title>
        <authorList>
            <person name="Goeker M."/>
        </authorList>
    </citation>
    <scope>NUCLEOTIDE SEQUENCE [LARGE SCALE GENOMIC DNA]</scope>
    <source>
        <strain evidence="5 6">DSM 100059</strain>
    </source>
</reference>
<dbReference type="InterPro" id="IPR037923">
    <property type="entry name" value="HTH-like"/>
</dbReference>
<dbReference type="GO" id="GO:0043565">
    <property type="term" value="F:sequence-specific DNA binding"/>
    <property type="evidence" value="ECO:0007669"/>
    <property type="project" value="InterPro"/>
</dbReference>
<dbReference type="EMBL" id="SODV01000002">
    <property type="protein sequence ID" value="TDW96869.1"/>
    <property type="molecule type" value="Genomic_DNA"/>
</dbReference>
<gene>
    <name evidence="5" type="ORF">EDB95_4705</name>
</gene>
<dbReference type="PANTHER" id="PTHR43280">
    <property type="entry name" value="ARAC-FAMILY TRANSCRIPTIONAL REGULATOR"/>
    <property type="match status" value="1"/>
</dbReference>
<dbReference type="CDD" id="cd06986">
    <property type="entry name" value="cupin_MmsR-like_N"/>
    <property type="match status" value="1"/>
</dbReference>
<sequence>MDFFPIFIPMQKRLQRKKEGFEGQKLIVIPRKIIHDFLTRDPITRPAYITDIGYYPKALFHYMERPAGVSQHIVIYCVEGRGWVTMEGMTIDLSPGEFVTIPAGTPHRYATDAQAPWTIYWIHFAGDTATYITDLLRQGKPRLVYDQQRFRLFDDIYAHLEKGYSNDNLRYVNMIFYHFLSSLLYGDKFSQAAQPQEKDIIDRTMELMQKRSQDLLTLGELADFAGLSVSHFSTLFKKRTGHSPVEYFNHLKIQKACQYLLFTSMTVREIGVMLGIEDQFYFSRMFSKSMGVSPTEYRQRNTPR</sequence>
<evidence type="ECO:0000256" key="3">
    <source>
        <dbReference type="ARBA" id="ARBA00023163"/>
    </source>
</evidence>
<comment type="caution">
    <text evidence="5">The sequence shown here is derived from an EMBL/GenBank/DDBJ whole genome shotgun (WGS) entry which is preliminary data.</text>
</comment>
<name>A0A4R8DGR0_9BACT</name>
<dbReference type="Gene3D" id="1.10.10.60">
    <property type="entry name" value="Homeodomain-like"/>
    <property type="match status" value="2"/>
</dbReference>
<feature type="domain" description="HTH araC/xylS-type" evidence="4">
    <location>
        <begin position="202"/>
        <end position="300"/>
    </location>
</feature>
<dbReference type="InterPro" id="IPR003313">
    <property type="entry name" value="AraC-bd"/>
</dbReference>
<dbReference type="Pfam" id="PF12833">
    <property type="entry name" value="HTH_18"/>
    <property type="match status" value="1"/>
</dbReference>
<dbReference type="Gene3D" id="2.60.120.280">
    <property type="entry name" value="Regulatory protein AraC"/>
    <property type="match status" value="1"/>
</dbReference>
<keyword evidence="6" id="KW-1185">Reference proteome</keyword>
<proteinExistence type="predicted"/>
<dbReference type="SUPFAM" id="SSF51215">
    <property type="entry name" value="Regulatory protein AraC"/>
    <property type="match status" value="1"/>
</dbReference>
<dbReference type="PANTHER" id="PTHR43280:SF30">
    <property type="entry name" value="MMSAB OPERON REGULATORY PROTEIN"/>
    <property type="match status" value="1"/>
</dbReference>
<dbReference type="AlphaFoldDB" id="A0A4R8DGR0"/>